<dbReference type="InterPro" id="IPR026444">
    <property type="entry name" value="Secre_tail"/>
</dbReference>
<dbReference type="Proteomes" id="UP000183868">
    <property type="component" value="Chromosome"/>
</dbReference>
<organism evidence="2 3">
    <name type="scientific">Caldithrix abyssi DSM 13497</name>
    <dbReference type="NCBI Taxonomy" id="880073"/>
    <lineage>
        <taxon>Bacteria</taxon>
        <taxon>Pseudomonadati</taxon>
        <taxon>Calditrichota</taxon>
        <taxon>Calditrichia</taxon>
        <taxon>Calditrichales</taxon>
        <taxon>Calditrichaceae</taxon>
        <taxon>Caldithrix</taxon>
    </lineage>
</organism>
<reference evidence="2 3" key="1">
    <citation type="submission" date="2016-11" db="EMBL/GenBank/DDBJ databases">
        <title>Genomic analysis of Caldithrix abyssi and proposal of a novel bacterial phylum Caldithrichaeota.</title>
        <authorList>
            <person name="Kublanov I."/>
            <person name="Sigalova O."/>
            <person name="Gavrilov S."/>
            <person name="Lebedinsky A."/>
            <person name="Ivanova N."/>
            <person name="Daum C."/>
            <person name="Reddy T."/>
            <person name="Klenk H.P."/>
            <person name="Goker M."/>
            <person name="Reva O."/>
            <person name="Miroshnichenko M."/>
            <person name="Kyprides N."/>
            <person name="Woyke T."/>
            <person name="Gelfand M."/>
        </authorList>
    </citation>
    <scope>NUCLEOTIDE SEQUENCE [LARGE SCALE GENOMIC DNA]</scope>
    <source>
        <strain evidence="2 3">LF13</strain>
    </source>
</reference>
<dbReference type="Gene3D" id="2.60.40.10">
    <property type="entry name" value="Immunoglobulins"/>
    <property type="match status" value="4"/>
</dbReference>
<dbReference type="InterPro" id="IPR036116">
    <property type="entry name" value="FN3_sf"/>
</dbReference>
<dbReference type="SMART" id="SM00060">
    <property type="entry name" value="FN3"/>
    <property type="match status" value="2"/>
</dbReference>
<sequence length="846" mass="96310">MEPGAEIKLSWQKATQEEQHLPAEITYELIIDDNPDFNDPTHYTTTDTFYTLRITDPGVHYWYVVARNLAGDELSSKNTAHFYSSIDTSAYSLFDMTLDNYWIYDYYYNQEYFNLPSAPKTEYNAIAKAEIKNVYFENDVFKITIEETIYKDDGSKFTNVNTITNAKDYLTINDDYFDIILYQDSLSQDTSWSISDGIVCNAYFKLQNASFNFNNETYAGQKVTASGSICIVSYDFKDTLFTAPHIGILYKNYIKSSDIITQRKYNLVNGKIGGVYYGVPHSPIGIEVEASDEGLKISWLRNFEDNIMEYRIYGGFNQQPDNLLGTTSDTSYTITIPDFSNSSNYYLAVSAATEDGVEGVKRTITLQRLTLAEFSVNDVSKDTVELGAEIKLSWQKATQEEQHFPAEITYELIIDDNPDFNDPTHYTTTDTFYTVRITDPGVHYWYVVARNLAGDELSSKNIGHFYSSIDTSAYSLFDMTLDNYWIYDYYYNQEYFNLPSAPKTEYNAIAKAEIKNVYFENDVFKITIEETIYKDDGSKFTNVNTITNAKDYLTINDDYFDIILYQDSLSQDTSWSISDEIVCNAYFKLQNASFNFNNETYAGQKVTASGSICIVSYDFKDTLFTAPHIGILYKNYIKSSDIITQRKYNLVNGKIGGVYYGVPHSPIGIEVEASDEGLKISWLRNFEDNIMEYRIYGGTSQQPDSLLGTTSDTCYTIKNLDLLKLPQYYLAVSAVTEEGIVGLKSSAYEVSNTLKAILLGQIILKQNYPNPFKSETTIEFILPKDLKTHIEVFNSAGQKVATITNKEYKAGAHSVKFYAKNLASGVYYYRLTAGEKTAVKKLVILK</sequence>
<name>A0A1J1C9Z2_CALAY</name>
<feature type="domain" description="Fibronectin type-III" evidence="1">
    <location>
        <begin position="663"/>
        <end position="741"/>
    </location>
</feature>
<evidence type="ECO:0000259" key="1">
    <source>
        <dbReference type="SMART" id="SM00060"/>
    </source>
</evidence>
<dbReference type="SUPFAM" id="SSF49265">
    <property type="entry name" value="Fibronectin type III"/>
    <property type="match status" value="2"/>
</dbReference>
<dbReference type="AlphaFoldDB" id="A0A1J1C9Z2"/>
<dbReference type="KEGG" id="caby:Cabys_2731"/>
<proteinExistence type="predicted"/>
<dbReference type="Pfam" id="PF18962">
    <property type="entry name" value="Por_Secre_tail"/>
    <property type="match status" value="1"/>
</dbReference>
<dbReference type="Gene3D" id="2.60.40.4070">
    <property type="match status" value="1"/>
</dbReference>
<gene>
    <name evidence="2" type="ORF">Cabys_2731</name>
</gene>
<dbReference type="NCBIfam" id="TIGR04183">
    <property type="entry name" value="Por_Secre_tail"/>
    <property type="match status" value="1"/>
</dbReference>
<dbReference type="InterPro" id="IPR013783">
    <property type="entry name" value="Ig-like_fold"/>
</dbReference>
<accession>A0A1J1C9Z2</accession>
<dbReference type="EMBL" id="CP018099">
    <property type="protein sequence ID" value="APF19479.1"/>
    <property type="molecule type" value="Genomic_DNA"/>
</dbReference>
<feature type="domain" description="Fibronectin type-III" evidence="1">
    <location>
        <begin position="280"/>
        <end position="358"/>
    </location>
</feature>
<protein>
    <submittedName>
        <fullName evidence="2">Por secretion system C-terminal sorting domain-containing protein</fullName>
    </submittedName>
</protein>
<evidence type="ECO:0000313" key="2">
    <source>
        <dbReference type="EMBL" id="APF19479.1"/>
    </source>
</evidence>
<dbReference type="InterPro" id="IPR003961">
    <property type="entry name" value="FN3_dom"/>
</dbReference>
<evidence type="ECO:0000313" key="3">
    <source>
        <dbReference type="Proteomes" id="UP000183868"/>
    </source>
</evidence>